<proteinExistence type="inferred from homology"/>
<dbReference type="PANTHER" id="PTHR33279">
    <property type="entry name" value="SULFUR CARRIER PROTEIN YEDF-RELATED"/>
    <property type="match status" value="1"/>
</dbReference>
<accession>A0ABY7GHU7</accession>
<protein>
    <submittedName>
        <fullName evidence="3">Sulfurtransferase TusA family protein</fullName>
    </submittedName>
</protein>
<keyword evidence="4" id="KW-1185">Reference proteome</keyword>
<dbReference type="SUPFAM" id="SSF64307">
    <property type="entry name" value="SirA-like"/>
    <property type="match status" value="1"/>
</dbReference>
<gene>
    <name evidence="3" type="ORF">NM686_021210</name>
</gene>
<dbReference type="Pfam" id="PF01206">
    <property type="entry name" value="TusA"/>
    <property type="match status" value="1"/>
</dbReference>
<organism evidence="3 4">
    <name type="scientific">Methylomonas rapida</name>
    <dbReference type="NCBI Taxonomy" id="2963939"/>
    <lineage>
        <taxon>Bacteria</taxon>
        <taxon>Pseudomonadati</taxon>
        <taxon>Pseudomonadota</taxon>
        <taxon>Gammaproteobacteria</taxon>
        <taxon>Methylococcales</taxon>
        <taxon>Methylococcaceae</taxon>
        <taxon>Methylomonas</taxon>
    </lineage>
</organism>
<evidence type="ECO:0000313" key="4">
    <source>
        <dbReference type="Proteomes" id="UP001162780"/>
    </source>
</evidence>
<sequence>MNRDDQQDSREGGRLPGTISTTLNARRLLCPLPVIRTQDKVKTLKSGDVLTVECTDPGVMQDIPAWCRINGHKVLETRAENGEYVIVLEVV</sequence>
<evidence type="ECO:0000256" key="1">
    <source>
        <dbReference type="ARBA" id="ARBA00008984"/>
    </source>
</evidence>
<dbReference type="PANTHER" id="PTHR33279:SF6">
    <property type="entry name" value="SULFUR CARRIER PROTEIN YEDF-RELATED"/>
    <property type="match status" value="1"/>
</dbReference>
<evidence type="ECO:0000313" key="3">
    <source>
        <dbReference type="EMBL" id="WAR44827.1"/>
    </source>
</evidence>
<dbReference type="CDD" id="cd00291">
    <property type="entry name" value="SirA_YedF_YeeD"/>
    <property type="match status" value="1"/>
</dbReference>
<dbReference type="InterPro" id="IPR036868">
    <property type="entry name" value="TusA-like_sf"/>
</dbReference>
<evidence type="ECO:0000259" key="2">
    <source>
        <dbReference type="Pfam" id="PF01206"/>
    </source>
</evidence>
<feature type="domain" description="UPF0033" evidence="2">
    <location>
        <begin position="22"/>
        <end position="89"/>
    </location>
</feature>
<reference evidence="3" key="1">
    <citation type="submission" date="2022-11" db="EMBL/GenBank/DDBJ databases">
        <title>Methylomonas rapida sp. nov., Carotenoid-Producing Obligate Methanotrophs with High Growth Characteristics and Biotechnological Potential.</title>
        <authorList>
            <person name="Tikhonova E.N."/>
            <person name="Suleimanov R.Z."/>
            <person name="Miroshnikov K."/>
            <person name="Oshkin I.Y."/>
            <person name="Belova S.E."/>
            <person name="Danilova O.V."/>
            <person name="Ashikhmin A."/>
            <person name="Konopkin A."/>
            <person name="But S.Y."/>
            <person name="Khmelenina V.N."/>
            <person name="Kuznetsov N."/>
            <person name="Pimenov N.V."/>
            <person name="Dedysh S.N."/>
        </authorList>
    </citation>
    <scope>NUCLEOTIDE SEQUENCE</scope>
    <source>
        <strain evidence="3">MP1</strain>
    </source>
</reference>
<dbReference type="EMBL" id="CP113517">
    <property type="protein sequence ID" value="WAR44827.1"/>
    <property type="molecule type" value="Genomic_DNA"/>
</dbReference>
<comment type="similarity">
    <text evidence="1">Belongs to the sulfur carrier protein TusA family.</text>
</comment>
<dbReference type="Gene3D" id="3.30.110.40">
    <property type="entry name" value="TusA-like domain"/>
    <property type="match status" value="1"/>
</dbReference>
<dbReference type="InterPro" id="IPR001455">
    <property type="entry name" value="TusA-like"/>
</dbReference>
<name>A0ABY7GHU7_9GAMM</name>
<dbReference type="Proteomes" id="UP001162780">
    <property type="component" value="Chromosome"/>
</dbReference>
<dbReference type="RefSeq" id="WP_255189797.1">
    <property type="nucleotide sequence ID" value="NZ_CP113517.1"/>
</dbReference>